<dbReference type="InterPro" id="IPR027417">
    <property type="entry name" value="P-loop_NTPase"/>
</dbReference>
<organism evidence="2 3">
    <name type="scientific">Deinococcus hopiensis KR-140</name>
    <dbReference type="NCBI Taxonomy" id="695939"/>
    <lineage>
        <taxon>Bacteria</taxon>
        <taxon>Thermotogati</taxon>
        <taxon>Deinococcota</taxon>
        <taxon>Deinococci</taxon>
        <taxon>Deinococcales</taxon>
        <taxon>Deinococcaceae</taxon>
        <taxon>Deinococcus</taxon>
    </lineage>
</organism>
<gene>
    <name evidence="2" type="ORF">SAMN00790413_04008</name>
</gene>
<dbReference type="PANTHER" id="PTHR30121">
    <property type="entry name" value="UNCHARACTERIZED PROTEIN YJGR-RELATED"/>
    <property type="match status" value="1"/>
</dbReference>
<dbReference type="InterPro" id="IPR051162">
    <property type="entry name" value="T4SS_component"/>
</dbReference>
<dbReference type="Gene3D" id="3.40.50.300">
    <property type="entry name" value="P-loop containing nucleotide triphosphate hydrolases"/>
    <property type="match status" value="2"/>
</dbReference>
<evidence type="ECO:0000313" key="3">
    <source>
        <dbReference type="Proteomes" id="UP000192582"/>
    </source>
</evidence>
<dbReference type="PANTHER" id="PTHR30121:SF6">
    <property type="entry name" value="SLR6007 PROTEIN"/>
    <property type="match status" value="1"/>
</dbReference>
<name>A0A1W1UA06_9DEIO</name>
<keyword evidence="3" id="KW-1185">Reference proteome</keyword>
<dbReference type="Proteomes" id="UP000192582">
    <property type="component" value="Unassembled WGS sequence"/>
</dbReference>
<protein>
    <submittedName>
        <fullName evidence="2">Type IV secretory pathway, VirB4 component</fullName>
    </submittedName>
</protein>
<evidence type="ECO:0000259" key="1">
    <source>
        <dbReference type="Pfam" id="PF01935"/>
    </source>
</evidence>
<dbReference type="STRING" id="695939.SAMN00790413_04008"/>
<dbReference type="SUPFAM" id="SSF52540">
    <property type="entry name" value="P-loop containing nucleoside triphosphate hydrolases"/>
    <property type="match status" value="1"/>
</dbReference>
<dbReference type="AlphaFoldDB" id="A0A1W1UA06"/>
<reference evidence="2 3" key="1">
    <citation type="submission" date="2017-04" db="EMBL/GenBank/DDBJ databases">
        <authorList>
            <person name="Afonso C.L."/>
            <person name="Miller P.J."/>
            <person name="Scott M.A."/>
            <person name="Spackman E."/>
            <person name="Goraichik I."/>
            <person name="Dimitrov K.M."/>
            <person name="Suarez D.L."/>
            <person name="Swayne D.E."/>
        </authorList>
    </citation>
    <scope>NUCLEOTIDE SEQUENCE [LARGE SCALE GENOMIC DNA]</scope>
    <source>
        <strain evidence="2 3">KR-140</strain>
    </source>
</reference>
<proteinExistence type="predicted"/>
<sequence>MFGKRGSKSKASPSNGKLPFSQVLPYWDIHNNIMVLKDGRLMYGFYFEPPTHIHFTSDNLQKRNSRLKAVFDLAVPDGETLTTYTSLRTAHEGDVADTRSHANSCPDPVIKELTHARAALLESKIARGEVSHWRFFATVTVTPPPEDRFSKDAPPSSTELDAAVNNALALQAATVAQMRASGFRAEAMTGQDVFTEAFFYLNPSWPEAPEFVPQGEREIYSMRRGVPDQQSLIRQLTTAAGNNLHSKHFIVGDRFVDVLSLSRLPEYTETGYLKEITDELHGTYYVVVQATRENDYDVSNELEKKKNDLWTRVKSPGVIPNGKAVNLLDQIELAQRLEGLESRFDAAVSVVLVAQTAQELETMKRKARGNMTRLRGGMPITYGFQANAQYLALLPFGGGRSGFEFKPYTNNVIDLFPPVSPWKGFEEGAITYQNRDKSLIRFDLFTKNTVTAHFCVFAPTGSGKTVLVQSLLNAELAKYPDAAVIVTDAKQDFGYFFRSIQDAEIITFGYGSDTRLNVFDLEEGADAPDGEKLASLMTFIRIFVEPPRDLRDKGYEDVAITEGIMAIYVQFKNEQRAPQMSDLYRMLTVIENYTDSGRQMEPRVIEAARSVAVRLRKALGASPVAPFVDCQSNKKLTARRIYLSLYGIPEDDELMKRISQHIIKNVVWTTAKNYPRGVKKFIFFDEFENQVQTDDELDAVKRMLRVFRSFGVSFGMGTQSATASQYFGDLRDSFSHLFIGRYSKDVAKDVVRVLSLPEVMAELLPTLNNVVGQYSEFALLVQQSGELNSNEKIGDIIQVQESKLALWVFNSGNQEVAEKDRYVAAANGNVIEGVRKLVTDKFGSHI</sequence>
<feature type="domain" description="Helicase HerA central" evidence="1">
    <location>
        <begin position="441"/>
        <end position="517"/>
    </location>
</feature>
<accession>A0A1W1UA06</accession>
<dbReference type="Pfam" id="PF01935">
    <property type="entry name" value="DUF87"/>
    <property type="match status" value="1"/>
</dbReference>
<dbReference type="EMBL" id="FWWU01000001">
    <property type="protein sequence ID" value="SMB77926.1"/>
    <property type="molecule type" value="Genomic_DNA"/>
</dbReference>
<evidence type="ECO:0000313" key="2">
    <source>
        <dbReference type="EMBL" id="SMB77926.1"/>
    </source>
</evidence>
<dbReference type="InterPro" id="IPR002789">
    <property type="entry name" value="HerA_central"/>
</dbReference>